<gene>
    <name evidence="1" type="ORF">LEMA_uP020110.1</name>
</gene>
<dbReference type="Proteomes" id="UP000002668">
    <property type="component" value="Genome"/>
</dbReference>
<dbReference type="HOGENOM" id="CLU_2812873_0_0_1"/>
<protein>
    <submittedName>
        <fullName evidence="1">Predicted protein</fullName>
    </submittedName>
</protein>
<evidence type="ECO:0000313" key="1">
    <source>
        <dbReference type="EMBL" id="CBY00881.1"/>
    </source>
</evidence>
<sequence>MACARMADYRRAQKQALPERLTLTLIAPQKPLVSNRSEPSNRLNVCSRELLSQRDATDSNFPAPTES</sequence>
<dbReference type="InParanoid" id="E5AB40"/>
<organism evidence="2">
    <name type="scientific">Leptosphaeria maculans (strain JN3 / isolate v23.1.3 / race Av1-4-5-6-7-8)</name>
    <name type="common">Blackleg fungus</name>
    <name type="synonym">Phoma lingam</name>
    <dbReference type="NCBI Taxonomy" id="985895"/>
    <lineage>
        <taxon>Eukaryota</taxon>
        <taxon>Fungi</taxon>
        <taxon>Dikarya</taxon>
        <taxon>Ascomycota</taxon>
        <taxon>Pezizomycotina</taxon>
        <taxon>Dothideomycetes</taxon>
        <taxon>Pleosporomycetidae</taxon>
        <taxon>Pleosporales</taxon>
        <taxon>Pleosporineae</taxon>
        <taxon>Leptosphaeriaceae</taxon>
        <taxon>Plenodomus</taxon>
        <taxon>Plenodomus lingam/Leptosphaeria maculans species complex</taxon>
    </lineage>
</organism>
<dbReference type="AlphaFoldDB" id="E5AB40"/>
<accession>E5AB40</accession>
<evidence type="ECO:0000313" key="2">
    <source>
        <dbReference type="Proteomes" id="UP000002668"/>
    </source>
</evidence>
<reference evidence="2" key="1">
    <citation type="journal article" date="2011" name="Nat. Commun.">
        <title>Effector diversification within compartments of the Leptosphaeria maculans genome affected by Repeat-Induced Point mutations.</title>
        <authorList>
            <person name="Rouxel T."/>
            <person name="Grandaubert J."/>
            <person name="Hane J.K."/>
            <person name="Hoede C."/>
            <person name="van de Wouw A.P."/>
            <person name="Couloux A."/>
            <person name="Dominguez V."/>
            <person name="Anthouard V."/>
            <person name="Bally P."/>
            <person name="Bourras S."/>
            <person name="Cozijnsen A.J."/>
            <person name="Ciuffetti L.M."/>
            <person name="Degrave A."/>
            <person name="Dilmaghani A."/>
            <person name="Duret L."/>
            <person name="Fudal I."/>
            <person name="Goodwin S.B."/>
            <person name="Gout L."/>
            <person name="Glaser N."/>
            <person name="Linglin J."/>
            <person name="Kema G.H.J."/>
            <person name="Lapalu N."/>
            <person name="Lawrence C.B."/>
            <person name="May K."/>
            <person name="Meyer M."/>
            <person name="Ollivier B."/>
            <person name="Poulain J."/>
            <person name="Schoch C.L."/>
            <person name="Simon A."/>
            <person name="Spatafora J.W."/>
            <person name="Stachowiak A."/>
            <person name="Turgeon B.G."/>
            <person name="Tyler B.M."/>
            <person name="Vincent D."/>
            <person name="Weissenbach J."/>
            <person name="Amselem J."/>
            <person name="Quesneville H."/>
            <person name="Oliver R.P."/>
            <person name="Wincker P."/>
            <person name="Balesdent M.-H."/>
            <person name="Howlett B.J."/>
        </authorList>
    </citation>
    <scope>NUCLEOTIDE SEQUENCE [LARGE SCALE GENOMIC DNA]</scope>
    <source>
        <strain evidence="2">JN3 / isolate v23.1.3 / race Av1-4-5-6-7-8</strain>
    </source>
</reference>
<proteinExistence type="predicted"/>
<name>E5AB40_LEPMJ</name>
<keyword evidence="2" id="KW-1185">Reference proteome</keyword>
<dbReference type="EMBL" id="FP929138">
    <property type="protein sequence ID" value="CBY00881.1"/>
    <property type="molecule type" value="Genomic_DNA"/>
</dbReference>
<dbReference type="VEuPathDB" id="FungiDB:LEMA_uP020110.1"/>